<proteinExistence type="predicted"/>
<organism evidence="2 3">
    <name type="scientific">Bowmanella dokdonensis</name>
    <dbReference type="NCBI Taxonomy" id="751969"/>
    <lineage>
        <taxon>Bacteria</taxon>
        <taxon>Pseudomonadati</taxon>
        <taxon>Pseudomonadota</taxon>
        <taxon>Gammaproteobacteria</taxon>
        <taxon>Alteromonadales</taxon>
        <taxon>Alteromonadaceae</taxon>
        <taxon>Bowmanella</taxon>
    </lineage>
</organism>
<keyword evidence="3" id="KW-1185">Reference proteome</keyword>
<sequence length="124" mass="14567">MRRILFWLPSLLISTSALQQAQAEDLGWRVRPNVCIVTEIGDACEMQLDIEVWGEVPAHVCLFMRNAELGCWQDMQRVQLVLEYSEPSVLSMRDTEDRQLLMEKLEIKALTDFRQRVRKPWSLF</sequence>
<evidence type="ECO:0000256" key="1">
    <source>
        <dbReference type="SAM" id="SignalP"/>
    </source>
</evidence>
<dbReference type="RefSeq" id="WP_206574210.1">
    <property type="nucleotide sequence ID" value="NZ_JAFKCV010000006.1"/>
</dbReference>
<accession>A0A939IRH5</accession>
<name>A0A939IRH5_9ALTE</name>
<comment type="caution">
    <text evidence="2">The sequence shown here is derived from an EMBL/GenBank/DDBJ whole genome shotgun (WGS) entry which is preliminary data.</text>
</comment>
<dbReference type="InterPro" id="IPR021559">
    <property type="entry name" value="DUF3019"/>
</dbReference>
<gene>
    <name evidence="2" type="ORF">J0A66_12810</name>
</gene>
<reference evidence="2" key="1">
    <citation type="submission" date="2021-03" db="EMBL/GenBank/DDBJ databases">
        <title>novel species isolated from a fishpond in China.</title>
        <authorList>
            <person name="Lu H."/>
            <person name="Cai Z."/>
        </authorList>
    </citation>
    <scope>NUCLEOTIDE SEQUENCE</scope>
    <source>
        <strain evidence="2">JCM 30855</strain>
    </source>
</reference>
<dbReference type="AlphaFoldDB" id="A0A939IRH5"/>
<feature type="chain" id="PRO_5038058553" evidence="1">
    <location>
        <begin position="24"/>
        <end position="124"/>
    </location>
</feature>
<dbReference type="Proteomes" id="UP000664654">
    <property type="component" value="Unassembled WGS sequence"/>
</dbReference>
<keyword evidence="1" id="KW-0732">Signal</keyword>
<dbReference type="EMBL" id="JAFKCV010000006">
    <property type="protein sequence ID" value="MBN7826109.1"/>
    <property type="molecule type" value="Genomic_DNA"/>
</dbReference>
<protein>
    <submittedName>
        <fullName evidence="2">DUF3019 domain-containing protein</fullName>
    </submittedName>
</protein>
<evidence type="ECO:0000313" key="3">
    <source>
        <dbReference type="Proteomes" id="UP000664654"/>
    </source>
</evidence>
<evidence type="ECO:0000313" key="2">
    <source>
        <dbReference type="EMBL" id="MBN7826109.1"/>
    </source>
</evidence>
<dbReference type="Pfam" id="PF11456">
    <property type="entry name" value="DUF3019"/>
    <property type="match status" value="1"/>
</dbReference>
<feature type="signal peptide" evidence="1">
    <location>
        <begin position="1"/>
        <end position="23"/>
    </location>
</feature>